<organism evidence="12">
    <name type="scientific">Musca domestica</name>
    <name type="common">House fly</name>
    <dbReference type="NCBI Taxonomy" id="7370"/>
    <lineage>
        <taxon>Eukaryota</taxon>
        <taxon>Metazoa</taxon>
        <taxon>Ecdysozoa</taxon>
        <taxon>Arthropoda</taxon>
        <taxon>Hexapoda</taxon>
        <taxon>Insecta</taxon>
        <taxon>Pterygota</taxon>
        <taxon>Neoptera</taxon>
        <taxon>Endopterygota</taxon>
        <taxon>Diptera</taxon>
        <taxon>Brachycera</taxon>
        <taxon>Muscomorpha</taxon>
        <taxon>Muscoidea</taxon>
        <taxon>Muscidae</taxon>
        <taxon>Musca</taxon>
    </lineage>
</organism>
<evidence type="ECO:0000259" key="11">
    <source>
        <dbReference type="Pfam" id="PF22666"/>
    </source>
</evidence>
<dbReference type="SUPFAM" id="SSF51445">
    <property type="entry name" value="(Trans)glycosidases"/>
    <property type="match status" value="1"/>
</dbReference>
<dbReference type="EnsemblMetazoa" id="MDOA007720-RA">
    <property type="protein sequence ID" value="MDOA007720-PA"/>
    <property type="gene ID" value="MDOA007720"/>
</dbReference>
<comment type="similarity">
    <text evidence="3">Belongs to the glycosyl hydrolase 2 family.</text>
</comment>
<proteinExistence type="inferred from homology"/>
<evidence type="ECO:0000256" key="4">
    <source>
        <dbReference type="ARBA" id="ARBA00012754"/>
    </source>
</evidence>
<keyword evidence="5" id="KW-0732">Signal</keyword>
<evidence type="ECO:0000256" key="8">
    <source>
        <dbReference type="ARBA" id="ARBA00023228"/>
    </source>
</evidence>
<dbReference type="PANTHER" id="PTHR43730">
    <property type="entry name" value="BETA-MANNOSIDASE"/>
    <property type="match status" value="1"/>
</dbReference>
<name>A0A1I8MRJ2_MUSDO</name>
<feature type="domain" description="Beta-mannosidase-like galactose-binding" evidence="11">
    <location>
        <begin position="52"/>
        <end position="226"/>
    </location>
</feature>
<evidence type="ECO:0000256" key="10">
    <source>
        <dbReference type="ARBA" id="ARBA00033445"/>
    </source>
</evidence>
<evidence type="ECO:0000256" key="9">
    <source>
        <dbReference type="ARBA" id="ARBA00023295"/>
    </source>
</evidence>
<evidence type="ECO:0000256" key="5">
    <source>
        <dbReference type="ARBA" id="ARBA00022729"/>
    </source>
</evidence>
<dbReference type="EC" id="3.2.1.25" evidence="4"/>
<dbReference type="GO" id="GO:0004567">
    <property type="term" value="F:beta-mannosidase activity"/>
    <property type="evidence" value="ECO:0007669"/>
    <property type="project" value="UniProtKB-EC"/>
</dbReference>
<dbReference type="InterPro" id="IPR036156">
    <property type="entry name" value="Beta-gal/glucu_dom_sf"/>
</dbReference>
<dbReference type="eggNOG" id="KOG2230">
    <property type="taxonomic scope" value="Eukaryota"/>
</dbReference>
<dbReference type="FunFam" id="3.20.20.80:FF:000050">
    <property type="entry name" value="Beta-mannosidase B"/>
    <property type="match status" value="1"/>
</dbReference>
<keyword evidence="7" id="KW-0325">Glycoprotein</keyword>
<dbReference type="InterPro" id="IPR017853">
    <property type="entry name" value="GH"/>
</dbReference>
<evidence type="ECO:0000256" key="1">
    <source>
        <dbReference type="ARBA" id="ARBA00000829"/>
    </source>
</evidence>
<comment type="subcellular location">
    <subcellularLocation>
        <location evidence="2">Lysosome</location>
    </subcellularLocation>
</comment>
<evidence type="ECO:0000256" key="2">
    <source>
        <dbReference type="ARBA" id="ARBA00004371"/>
    </source>
</evidence>
<dbReference type="InterPro" id="IPR008979">
    <property type="entry name" value="Galactose-bd-like_sf"/>
</dbReference>
<dbReference type="SUPFAM" id="SSF49303">
    <property type="entry name" value="beta-Galactosidase/glucuronidase domain"/>
    <property type="match status" value="1"/>
</dbReference>
<reference evidence="12" key="1">
    <citation type="submission" date="2020-05" db="UniProtKB">
        <authorList>
            <consortium name="EnsemblMetazoa"/>
        </authorList>
    </citation>
    <scope>IDENTIFICATION</scope>
    <source>
        <strain evidence="12">Aabys</strain>
    </source>
</reference>
<evidence type="ECO:0000256" key="6">
    <source>
        <dbReference type="ARBA" id="ARBA00022801"/>
    </source>
</evidence>
<dbReference type="Gene3D" id="3.20.20.80">
    <property type="entry name" value="Glycosidases"/>
    <property type="match status" value="1"/>
</dbReference>
<keyword evidence="9" id="KW-0326">Glycosidase</keyword>
<dbReference type="InterPro" id="IPR054593">
    <property type="entry name" value="Beta-mannosidase-like_N2"/>
</dbReference>
<dbReference type="GO" id="GO:0006516">
    <property type="term" value="P:glycoprotein catabolic process"/>
    <property type="evidence" value="ECO:0007669"/>
    <property type="project" value="TreeGrafter"/>
</dbReference>
<sequence>MLRLKSNSCVHKTGFYGTPFAMFAVIALLFLFAMARESRADSISVVYLNRNWSLKNQNETLTVSDIILPSGVYSALYGEQVLDSWNDVDMRWIAYDNWTYTNKFMVNTTTLRNIRYKNLTLYGIDTVAEVRLNHYLLGRTDNMFVRYSYEISQFLQEENLLEIEIMSPVYAARQRANELKAQGFDVPPNCPSARYHGECHMNMLRKMQASFSWDWGLAAPSMGIWKSVALEYYDVAVIRDVDVATWKNTTHWIMDIRVFMDCAGRQNFYGELTFYAVELLKNPLIISDHVKTPISYKAPVIEFQVAFPIDEVTLWWPNGYGGQKLYPLHFTLKAWLDKRGTSLRNKIASQKSISIGFRTVELVEDPVMEGSGNTFLFKVNDKEIFMKGSNYIPSHILPEFSRDKTRIKHLLQAAKDTHQNMIRVWGGGIYESEYFYEMADSLGIMIWQDMMFACAMYPVTDSFLASVRKEVIQNAQRIAHHPSIAIFATNNENEVAIAQNWYGTVEERFKTEYRQLYIATVIHELKALEHATRPLPLVSSPSNGKESARDNYISANPQDPNYGDVHFYDIFKDGWNPSIYPRPRFASEYGFQSLPSLQTWQRTLGPEDNLADLIEHRQHHPLGMMAITPLVRIHFPLPLPEDANYLEALVYFSQISQAMATKTETELYRSLRDTEHRTMGALYWQLNDVWVAPSWSAIDYYGNYKLLHYWSKEFLAPIAITALYESKIRSLNVSLICDLFEINTDGLQVSMNIYKWSQLFPKNTTTWPVTMVPNGVHYDKVIPVDDIFQGEFTNYNSFVEFVLQRNNMALARTFYFPASFSSVQAIKDPQIQILISNVFCSSQVNVKMNSYSLTLNAKYPAIFVYIELILENHPDIKHYKFSKNGFMMTSSSCVLHLEFEAKECVRLNAKDFKIMTVNQFMKL</sequence>
<keyword evidence="6" id="KW-0378">Hydrolase</keyword>
<evidence type="ECO:0000256" key="7">
    <source>
        <dbReference type="ARBA" id="ARBA00023180"/>
    </source>
</evidence>
<dbReference type="FunFam" id="2.60.120.260:FF:000060">
    <property type="entry name" value="Probable beta-mannosidase"/>
    <property type="match status" value="1"/>
</dbReference>
<dbReference type="InterPro" id="IPR013783">
    <property type="entry name" value="Ig-like_fold"/>
</dbReference>
<dbReference type="SUPFAM" id="SSF49785">
    <property type="entry name" value="Galactose-binding domain-like"/>
    <property type="match status" value="1"/>
</dbReference>
<dbReference type="GO" id="GO:0005764">
    <property type="term" value="C:lysosome"/>
    <property type="evidence" value="ECO:0007669"/>
    <property type="project" value="UniProtKB-SubCell"/>
</dbReference>
<accession>A0A1I8MRJ2</accession>
<dbReference type="Gene3D" id="2.60.40.10">
    <property type="entry name" value="Immunoglobulins"/>
    <property type="match status" value="1"/>
</dbReference>
<dbReference type="VEuPathDB" id="VectorBase:MDOA007720"/>
<protein>
    <recommendedName>
        <fullName evidence="4">beta-mannosidase</fullName>
        <ecNumber evidence="4">3.2.1.25</ecNumber>
    </recommendedName>
    <alternativeName>
        <fullName evidence="10">Mannanase</fullName>
    </alternativeName>
</protein>
<keyword evidence="8" id="KW-0458">Lysosome</keyword>
<dbReference type="AlphaFoldDB" id="A0A1I8MRJ2"/>
<dbReference type="Gene3D" id="2.60.120.260">
    <property type="entry name" value="Galactose-binding domain-like"/>
    <property type="match status" value="1"/>
</dbReference>
<evidence type="ECO:0000256" key="3">
    <source>
        <dbReference type="ARBA" id="ARBA00007401"/>
    </source>
</evidence>
<dbReference type="VEuPathDB" id="VectorBase:MDOMA2_007649"/>
<evidence type="ECO:0000313" key="12">
    <source>
        <dbReference type="EnsemblMetazoa" id="MDOA007720-PA"/>
    </source>
</evidence>
<dbReference type="InterPro" id="IPR050887">
    <property type="entry name" value="Beta-mannosidase_GH2"/>
</dbReference>
<comment type="catalytic activity">
    <reaction evidence="1">
        <text>Hydrolysis of terminal, non-reducing beta-D-mannose residues in beta-D-mannosides.</text>
        <dbReference type="EC" id="3.2.1.25"/>
    </reaction>
</comment>
<dbReference type="Pfam" id="PF22666">
    <property type="entry name" value="Glyco_hydro_2_N2"/>
    <property type="match status" value="1"/>
</dbReference>
<dbReference type="PANTHER" id="PTHR43730:SF1">
    <property type="entry name" value="BETA-MANNOSIDASE"/>
    <property type="match status" value="1"/>
</dbReference>
<dbReference type="STRING" id="7370.A0A1I8MRJ2"/>